<keyword evidence="3" id="KW-0813">Transport</keyword>
<dbReference type="Proteomes" id="UP000547879">
    <property type="component" value="Unassembled WGS sequence"/>
</dbReference>
<feature type="domain" description="Cytochrome b561 bacterial/Ni-hydrogenase" evidence="14">
    <location>
        <begin position="13"/>
        <end position="187"/>
    </location>
</feature>
<feature type="transmembrane region" description="Helical" evidence="13">
    <location>
        <begin position="21"/>
        <end position="39"/>
    </location>
</feature>
<dbReference type="GO" id="GO:0009055">
    <property type="term" value="F:electron transfer activity"/>
    <property type="evidence" value="ECO:0007669"/>
    <property type="project" value="InterPro"/>
</dbReference>
<name>A0A7W9Y5V3_9HYPH</name>
<dbReference type="SUPFAM" id="SSF81342">
    <property type="entry name" value="Transmembrane di-heme cytochromes"/>
    <property type="match status" value="1"/>
</dbReference>
<comment type="cofactor">
    <cofactor evidence="1">
        <name>heme b</name>
        <dbReference type="ChEBI" id="CHEBI:60344"/>
    </cofactor>
</comment>
<comment type="caution">
    <text evidence="15">The sequence shown here is derived from an EMBL/GenBank/DDBJ whole genome shotgun (WGS) entry which is preliminary data.</text>
</comment>
<comment type="similarity">
    <text evidence="12">Belongs to the cytochrome b561 family.</text>
</comment>
<evidence type="ECO:0000256" key="7">
    <source>
        <dbReference type="ARBA" id="ARBA00022723"/>
    </source>
</evidence>
<evidence type="ECO:0000256" key="10">
    <source>
        <dbReference type="ARBA" id="ARBA00023004"/>
    </source>
</evidence>
<dbReference type="InterPro" id="IPR016174">
    <property type="entry name" value="Di-haem_cyt_TM"/>
</dbReference>
<reference evidence="15 16" key="1">
    <citation type="submission" date="2020-08" db="EMBL/GenBank/DDBJ databases">
        <title>Genomic Encyclopedia of Type Strains, Phase IV (KMG-IV): sequencing the most valuable type-strain genomes for metagenomic binning, comparative biology and taxonomic classification.</title>
        <authorList>
            <person name="Goeker M."/>
        </authorList>
    </citation>
    <scope>NUCLEOTIDE SEQUENCE [LARGE SCALE GENOMIC DNA]</scope>
    <source>
        <strain evidence="15 16">DSM 100734</strain>
    </source>
</reference>
<organism evidence="15 16">
    <name type="scientific">Rhizobium wenxiniae</name>
    <dbReference type="NCBI Taxonomy" id="1737357"/>
    <lineage>
        <taxon>Bacteria</taxon>
        <taxon>Pseudomonadati</taxon>
        <taxon>Pseudomonadota</taxon>
        <taxon>Alphaproteobacteria</taxon>
        <taxon>Hyphomicrobiales</taxon>
        <taxon>Rhizobiaceae</taxon>
        <taxon>Rhizobium/Agrobacterium group</taxon>
        <taxon>Rhizobium</taxon>
    </lineage>
</organism>
<feature type="transmembrane region" description="Helical" evidence="13">
    <location>
        <begin position="99"/>
        <end position="121"/>
    </location>
</feature>
<evidence type="ECO:0000256" key="9">
    <source>
        <dbReference type="ARBA" id="ARBA00022989"/>
    </source>
</evidence>
<dbReference type="EMBL" id="JACHEG010000002">
    <property type="protein sequence ID" value="MBB6162546.1"/>
    <property type="molecule type" value="Genomic_DNA"/>
</dbReference>
<evidence type="ECO:0000256" key="12">
    <source>
        <dbReference type="ARBA" id="ARBA00037975"/>
    </source>
</evidence>
<dbReference type="GO" id="GO:0046872">
    <property type="term" value="F:metal ion binding"/>
    <property type="evidence" value="ECO:0007669"/>
    <property type="project" value="UniProtKB-KW"/>
</dbReference>
<protein>
    <submittedName>
        <fullName evidence="15">Cytochrome b561</fullName>
    </submittedName>
</protein>
<evidence type="ECO:0000256" key="2">
    <source>
        <dbReference type="ARBA" id="ARBA00004651"/>
    </source>
</evidence>
<evidence type="ECO:0000256" key="6">
    <source>
        <dbReference type="ARBA" id="ARBA00022692"/>
    </source>
</evidence>
<evidence type="ECO:0000313" key="16">
    <source>
        <dbReference type="Proteomes" id="UP000547879"/>
    </source>
</evidence>
<keyword evidence="9 13" id="KW-1133">Transmembrane helix</keyword>
<dbReference type="Gene3D" id="1.20.950.20">
    <property type="entry name" value="Transmembrane di-heme cytochromes, Chain C"/>
    <property type="match status" value="1"/>
</dbReference>
<proteinExistence type="inferred from homology"/>
<keyword evidence="8" id="KW-0249">Electron transport</keyword>
<keyword evidence="11 13" id="KW-0472">Membrane</keyword>
<dbReference type="PANTHER" id="PTHR30529">
    <property type="entry name" value="CYTOCHROME B561"/>
    <property type="match status" value="1"/>
</dbReference>
<keyword evidence="6 13" id="KW-0812">Transmembrane</keyword>
<dbReference type="InterPro" id="IPR052168">
    <property type="entry name" value="Cytochrome_b561_oxidase"/>
</dbReference>
<evidence type="ECO:0000256" key="8">
    <source>
        <dbReference type="ARBA" id="ARBA00022982"/>
    </source>
</evidence>
<evidence type="ECO:0000256" key="11">
    <source>
        <dbReference type="ARBA" id="ARBA00023136"/>
    </source>
</evidence>
<dbReference type="GO" id="GO:0020037">
    <property type="term" value="F:heme binding"/>
    <property type="evidence" value="ECO:0007669"/>
    <property type="project" value="TreeGrafter"/>
</dbReference>
<evidence type="ECO:0000256" key="5">
    <source>
        <dbReference type="ARBA" id="ARBA00022617"/>
    </source>
</evidence>
<evidence type="ECO:0000313" key="15">
    <source>
        <dbReference type="EMBL" id="MBB6162546.1"/>
    </source>
</evidence>
<dbReference type="GO" id="GO:0022904">
    <property type="term" value="P:respiratory electron transport chain"/>
    <property type="evidence" value="ECO:0007669"/>
    <property type="project" value="InterPro"/>
</dbReference>
<comment type="subcellular location">
    <subcellularLocation>
        <location evidence="2">Cell membrane</location>
        <topology evidence="2">Multi-pass membrane protein</topology>
    </subcellularLocation>
</comment>
<keyword evidence="4" id="KW-1003">Cell membrane</keyword>
<evidence type="ECO:0000256" key="4">
    <source>
        <dbReference type="ARBA" id="ARBA00022475"/>
    </source>
</evidence>
<keyword evidence="16" id="KW-1185">Reference proteome</keyword>
<accession>A0A7W9Y5V3</accession>
<dbReference type="GO" id="GO:0005886">
    <property type="term" value="C:plasma membrane"/>
    <property type="evidence" value="ECO:0007669"/>
    <property type="project" value="UniProtKB-SubCell"/>
</dbReference>
<keyword evidence="10" id="KW-0408">Iron</keyword>
<gene>
    <name evidence="15" type="ORF">HNQ72_002364</name>
</gene>
<feature type="transmembrane region" description="Helical" evidence="13">
    <location>
        <begin position="154"/>
        <end position="175"/>
    </location>
</feature>
<feature type="transmembrane region" description="Helical" evidence="13">
    <location>
        <begin position="59"/>
        <end position="78"/>
    </location>
</feature>
<evidence type="ECO:0000259" key="14">
    <source>
        <dbReference type="Pfam" id="PF01292"/>
    </source>
</evidence>
<dbReference type="PANTHER" id="PTHR30529:SF7">
    <property type="entry name" value="CYTOCHROME B561 BACTERIAL_NI-HYDROGENASE DOMAIN-CONTAINING PROTEIN"/>
    <property type="match status" value="1"/>
</dbReference>
<dbReference type="Pfam" id="PF01292">
    <property type="entry name" value="Ni_hydr_CYTB"/>
    <property type="match status" value="1"/>
</dbReference>
<dbReference type="RefSeq" id="WP_183992402.1">
    <property type="nucleotide sequence ID" value="NZ_BMHW01000002.1"/>
</dbReference>
<keyword evidence="7" id="KW-0479">Metal-binding</keyword>
<evidence type="ECO:0000256" key="13">
    <source>
        <dbReference type="SAM" id="Phobius"/>
    </source>
</evidence>
<keyword evidence="5" id="KW-0349">Heme</keyword>
<evidence type="ECO:0000256" key="3">
    <source>
        <dbReference type="ARBA" id="ARBA00022448"/>
    </source>
</evidence>
<evidence type="ECO:0000256" key="1">
    <source>
        <dbReference type="ARBA" id="ARBA00001970"/>
    </source>
</evidence>
<dbReference type="InterPro" id="IPR011577">
    <property type="entry name" value="Cyt_b561_bac/Ni-Hgenase"/>
</dbReference>
<dbReference type="AlphaFoldDB" id="A0A7W9Y5V3"/>
<sequence length="192" mass="21754">MPAMRRYADAFERYNFLTITLHWLIALLILGLIVLGFIMTRSSIDPALQFSLFQWHKSFGMLVLLLSLIRLAHSFFYVRAKPVGGMSVAEHLAARAMHHLLLLLAVIVPFAGWMIASVSTLEIPTFAFDLFVIPHLPVEKSDAAEAWWTTAHAVLAYFVLALVALHAGAALYHHYARRDAVLIRMLGIRRYR</sequence>